<dbReference type="InterPro" id="IPR025619">
    <property type="entry name" value="YlzJ"/>
</dbReference>
<dbReference type="Pfam" id="PF14035">
    <property type="entry name" value="YlzJ"/>
    <property type="match status" value="1"/>
</dbReference>
<dbReference type="Proteomes" id="UP000242329">
    <property type="component" value="Unassembled WGS sequence"/>
</dbReference>
<organism evidence="1 2">
    <name type="scientific">Thermosyntropha lipolytica DSM 11003</name>
    <dbReference type="NCBI Taxonomy" id="1123382"/>
    <lineage>
        <taxon>Bacteria</taxon>
        <taxon>Bacillati</taxon>
        <taxon>Bacillota</taxon>
        <taxon>Clostridia</taxon>
        <taxon>Eubacteriales</taxon>
        <taxon>Syntrophomonadaceae</taxon>
        <taxon>Thermosyntropha</taxon>
    </lineage>
</organism>
<evidence type="ECO:0000313" key="2">
    <source>
        <dbReference type="Proteomes" id="UP000242329"/>
    </source>
</evidence>
<keyword evidence="2" id="KW-1185">Reference proteome</keyword>
<name>A0A1M5RF25_9FIRM</name>
<sequence length="70" mass="7909">MIIYVPEPMELYNKEMAEIMTIKLASGGIITAEPYGQGRIRVLSINSTDPMDYMEPKYQPGSILDMKIVI</sequence>
<dbReference type="OrthoDB" id="1683573at2"/>
<reference evidence="2" key="1">
    <citation type="submission" date="2016-11" db="EMBL/GenBank/DDBJ databases">
        <authorList>
            <person name="Varghese N."/>
            <person name="Submissions S."/>
        </authorList>
    </citation>
    <scope>NUCLEOTIDE SEQUENCE [LARGE SCALE GENOMIC DNA]</scope>
    <source>
        <strain evidence="2">DSM 11003</strain>
    </source>
</reference>
<evidence type="ECO:0000313" key="1">
    <source>
        <dbReference type="EMBL" id="SHH24957.1"/>
    </source>
</evidence>
<gene>
    <name evidence="1" type="ORF">SAMN02745221_02019</name>
</gene>
<protein>
    <submittedName>
        <fullName evidence="1">YlzJ-like protein</fullName>
    </submittedName>
</protein>
<dbReference type="STRING" id="1123382.SAMN02745221_02019"/>
<proteinExistence type="predicted"/>
<dbReference type="AlphaFoldDB" id="A0A1M5RF25"/>
<accession>A0A1M5RF25</accession>
<dbReference type="EMBL" id="FQWY01000048">
    <property type="protein sequence ID" value="SHH24957.1"/>
    <property type="molecule type" value="Genomic_DNA"/>
</dbReference>
<dbReference type="RefSeq" id="WP_073093370.1">
    <property type="nucleotide sequence ID" value="NZ_FQWY01000048.1"/>
</dbReference>